<sequence length="386" mass="41413">MVPLLAAALFAPGLSDPPTPPQPPAPSEEVLMENVHGFDVEVWDDDLRKFTKLPPGRPAGEVVTFGLRPDGTGSNVLVRQTVPLLSLPRSAGPMTGTLKLTAPDGTVTEYQAEFTPNVPSVPPPPPKHRLGVALDSMEPTGDPPGLAVRSVLTGSAAAQAGMKDGDRIISVDGEPLTSFKMLRDEVAEAAEGEKPLAVKVVRPSDDGEEDRILQFEVKPETIDLTAEPWKPIPIETGVLDSGEPFQFSLPLETGVLDSGEPFQFSVGPATVRPAESPEIRVERAKVRIRAAQAQVELAEQQAERAAKLAERGVGSRDDVLAAKAKLAAVRATLEEAELDRRAAEQEADRSADTTEIRQLRERVDALAAKVVEQAEEIERLQKAADR</sequence>
<gene>
    <name evidence="3" type="ORF">LzC2_40630</name>
</gene>
<dbReference type="InterPro" id="IPR001478">
    <property type="entry name" value="PDZ"/>
</dbReference>
<dbReference type="Pfam" id="PF17820">
    <property type="entry name" value="PDZ_6"/>
    <property type="match status" value="1"/>
</dbReference>
<feature type="region of interest" description="Disordered" evidence="1">
    <location>
        <begin position="337"/>
        <end position="356"/>
    </location>
</feature>
<reference evidence="3 4" key="1">
    <citation type="journal article" date="2020" name="Syst. Appl. Microbiol.">
        <title>Alienimonas chondri sp. nov., a novel planctomycete isolated from the biofilm of the red alga Chondrus crispus.</title>
        <authorList>
            <person name="Vitorino I."/>
            <person name="Albuquerque L."/>
            <person name="Wiegand S."/>
            <person name="Kallscheuer N."/>
            <person name="da Costa M.S."/>
            <person name="Lobo-da-Cunha A."/>
            <person name="Jogler C."/>
            <person name="Lage O.M."/>
        </authorList>
    </citation>
    <scope>NUCLEOTIDE SEQUENCE [LARGE SCALE GENOMIC DNA]</scope>
    <source>
        <strain evidence="3 4">LzC2</strain>
    </source>
</reference>
<dbReference type="InterPro" id="IPR041489">
    <property type="entry name" value="PDZ_6"/>
</dbReference>
<evidence type="ECO:0000313" key="3">
    <source>
        <dbReference type="EMBL" id="NNJ27952.1"/>
    </source>
</evidence>
<feature type="compositionally biased region" description="Basic and acidic residues" evidence="1">
    <location>
        <begin position="338"/>
        <end position="356"/>
    </location>
</feature>
<dbReference type="Proteomes" id="UP000609651">
    <property type="component" value="Unassembled WGS sequence"/>
</dbReference>
<dbReference type="EMBL" id="WTPX01000240">
    <property type="protein sequence ID" value="NNJ27952.1"/>
    <property type="molecule type" value="Genomic_DNA"/>
</dbReference>
<name>A0ABX1VJK5_9PLAN</name>
<dbReference type="SMART" id="SM00228">
    <property type="entry name" value="PDZ"/>
    <property type="match status" value="1"/>
</dbReference>
<feature type="domain" description="PDZ" evidence="2">
    <location>
        <begin position="130"/>
        <end position="204"/>
    </location>
</feature>
<evidence type="ECO:0000313" key="4">
    <source>
        <dbReference type="Proteomes" id="UP000609651"/>
    </source>
</evidence>
<dbReference type="InterPro" id="IPR036034">
    <property type="entry name" value="PDZ_sf"/>
</dbReference>
<protein>
    <recommendedName>
        <fullName evidence="2">PDZ domain-containing protein</fullName>
    </recommendedName>
</protein>
<keyword evidence="4" id="KW-1185">Reference proteome</keyword>
<dbReference type="Gene3D" id="2.30.42.10">
    <property type="match status" value="1"/>
</dbReference>
<proteinExistence type="predicted"/>
<accession>A0ABX1VJK5</accession>
<dbReference type="SUPFAM" id="SSF56954">
    <property type="entry name" value="Outer membrane efflux proteins (OEP)"/>
    <property type="match status" value="1"/>
</dbReference>
<dbReference type="Gene3D" id="1.20.1600.10">
    <property type="entry name" value="Outer membrane efflux proteins (OEP)"/>
    <property type="match status" value="1"/>
</dbReference>
<dbReference type="RefSeq" id="WP_171189855.1">
    <property type="nucleotide sequence ID" value="NZ_WTPX01000240.1"/>
</dbReference>
<comment type="caution">
    <text evidence="3">The sequence shown here is derived from an EMBL/GenBank/DDBJ whole genome shotgun (WGS) entry which is preliminary data.</text>
</comment>
<organism evidence="3 4">
    <name type="scientific">Alienimonas chondri</name>
    <dbReference type="NCBI Taxonomy" id="2681879"/>
    <lineage>
        <taxon>Bacteria</taxon>
        <taxon>Pseudomonadati</taxon>
        <taxon>Planctomycetota</taxon>
        <taxon>Planctomycetia</taxon>
        <taxon>Planctomycetales</taxon>
        <taxon>Planctomycetaceae</taxon>
        <taxon>Alienimonas</taxon>
    </lineage>
</organism>
<evidence type="ECO:0000256" key="1">
    <source>
        <dbReference type="SAM" id="MobiDB-lite"/>
    </source>
</evidence>
<dbReference type="PROSITE" id="PS50106">
    <property type="entry name" value="PDZ"/>
    <property type="match status" value="1"/>
</dbReference>
<evidence type="ECO:0000259" key="2">
    <source>
        <dbReference type="PROSITE" id="PS50106"/>
    </source>
</evidence>
<dbReference type="SUPFAM" id="SSF50156">
    <property type="entry name" value="PDZ domain-like"/>
    <property type="match status" value="1"/>
</dbReference>